<dbReference type="EMBL" id="CYGX02000067">
    <property type="protein sequence ID" value="SIT46547.1"/>
    <property type="molecule type" value="Genomic_DNA"/>
</dbReference>
<dbReference type="AlphaFoldDB" id="A0A1N7SGL7"/>
<gene>
    <name evidence="2" type="ORF">BN2475_670008</name>
</gene>
<keyword evidence="1" id="KW-1133">Transmembrane helix</keyword>
<evidence type="ECO:0000313" key="2">
    <source>
        <dbReference type="EMBL" id="SIT46547.1"/>
    </source>
</evidence>
<protein>
    <submittedName>
        <fullName evidence="2">DoxX family protein</fullName>
    </submittedName>
</protein>
<evidence type="ECO:0000313" key="3">
    <source>
        <dbReference type="Proteomes" id="UP000187012"/>
    </source>
</evidence>
<dbReference type="Proteomes" id="UP000187012">
    <property type="component" value="Unassembled WGS sequence"/>
</dbReference>
<accession>A0A1N7SGL7</accession>
<organism evidence="2 3">
    <name type="scientific">Paraburkholderia ribeironis</name>
    <dbReference type="NCBI Taxonomy" id="1247936"/>
    <lineage>
        <taxon>Bacteria</taxon>
        <taxon>Pseudomonadati</taxon>
        <taxon>Pseudomonadota</taxon>
        <taxon>Betaproteobacteria</taxon>
        <taxon>Burkholderiales</taxon>
        <taxon>Burkholderiaceae</taxon>
        <taxon>Paraburkholderia</taxon>
    </lineage>
</organism>
<feature type="transmembrane region" description="Helical" evidence="1">
    <location>
        <begin position="12"/>
        <end position="29"/>
    </location>
</feature>
<dbReference type="STRING" id="1247936.BN2475_670008"/>
<evidence type="ECO:0000256" key="1">
    <source>
        <dbReference type="SAM" id="Phobius"/>
    </source>
</evidence>
<sequence length="30" mass="3677">MRYFSLEQRKDALFLLARVLLMVLFVLFGW</sequence>
<keyword evidence="3" id="KW-1185">Reference proteome</keyword>
<keyword evidence="1" id="KW-0472">Membrane</keyword>
<proteinExistence type="predicted"/>
<keyword evidence="1" id="KW-0812">Transmembrane</keyword>
<reference evidence="2 3" key="1">
    <citation type="submission" date="2016-12" db="EMBL/GenBank/DDBJ databases">
        <authorList>
            <person name="Song W.-J."/>
            <person name="Kurnit D.M."/>
        </authorList>
    </citation>
    <scope>NUCLEOTIDE SEQUENCE [LARGE SCALE GENOMIC DNA]</scope>
    <source>
        <strain evidence="2 3">STM7296</strain>
    </source>
</reference>
<name>A0A1N7SGL7_9BURK</name>